<dbReference type="OrthoDB" id="1818614at2"/>
<name>A0A1I1PV50_RUMAL</name>
<dbReference type="RefSeq" id="WP_143098753.1">
    <property type="nucleotide sequence ID" value="NZ_FOKQ01000038.1"/>
</dbReference>
<sequence>MKRILAGLTALMLTGTLLSGCGKAEKTKSEEKEPGRVSEVIKDDVTTDDDIVTAYDDEVITDNEDTEYECVFYETYEDAVRAYFDAAANGDYIRQLYTQYPRRYADSLRIYAQKHEEVVKKYNTEMPGNEITEILKKNTFSEKELKNEEEYFDDYDRYADEYEKDFSGISEGHDDTDSGHKYTITEGYILNVYFTYEGKQYVDDCDVLYVEGEGWKVRPSVDIVMTETNDPGSDEAAKFVLFADESLLDQVDTDIIIEHGHDVYIIGSDDSLNYNVPSYIDVDEIRNIIAEKSPDSLKYDYFFVGHSRNIEYVAVRKKNSDIRVGTFPQASIPKVMTDYGLETEKVDFSKIEDYTLEELFEIAKDTITEELTSLPR</sequence>
<reference evidence="1 2" key="1">
    <citation type="submission" date="2016-10" db="EMBL/GenBank/DDBJ databases">
        <authorList>
            <person name="de Groot N.N."/>
        </authorList>
    </citation>
    <scope>NUCLEOTIDE SEQUENCE [LARGE SCALE GENOMIC DNA]</scope>
    <source>
        <strain evidence="1 2">AR67</strain>
    </source>
</reference>
<evidence type="ECO:0000313" key="2">
    <source>
        <dbReference type="Proteomes" id="UP000182192"/>
    </source>
</evidence>
<dbReference type="EMBL" id="FOKQ01000038">
    <property type="protein sequence ID" value="SFD13824.1"/>
    <property type="molecule type" value="Genomic_DNA"/>
</dbReference>
<organism evidence="1 2">
    <name type="scientific">Ruminococcus albus</name>
    <dbReference type="NCBI Taxonomy" id="1264"/>
    <lineage>
        <taxon>Bacteria</taxon>
        <taxon>Bacillati</taxon>
        <taxon>Bacillota</taxon>
        <taxon>Clostridia</taxon>
        <taxon>Eubacteriales</taxon>
        <taxon>Oscillospiraceae</taxon>
        <taxon>Ruminococcus</taxon>
    </lineage>
</organism>
<protein>
    <submittedName>
        <fullName evidence="1">Uncharacterized protein</fullName>
    </submittedName>
</protein>
<gene>
    <name evidence="1" type="ORF">SAMN02910406_03198</name>
</gene>
<accession>A0A1I1PV50</accession>
<evidence type="ECO:0000313" key="1">
    <source>
        <dbReference type="EMBL" id="SFD13824.1"/>
    </source>
</evidence>
<dbReference type="PROSITE" id="PS51257">
    <property type="entry name" value="PROKAR_LIPOPROTEIN"/>
    <property type="match status" value="1"/>
</dbReference>
<dbReference type="Proteomes" id="UP000182192">
    <property type="component" value="Unassembled WGS sequence"/>
</dbReference>
<proteinExistence type="predicted"/>
<dbReference type="AlphaFoldDB" id="A0A1I1PV50"/>